<name>A0ABX7PCC6_9BACT</name>
<dbReference type="PANTHER" id="PTHR43477">
    <property type="entry name" value="DIHYDROANTICAPSIN 7-DEHYDROGENASE"/>
    <property type="match status" value="1"/>
</dbReference>
<dbReference type="InterPro" id="IPR036291">
    <property type="entry name" value="NAD(P)-bd_dom_sf"/>
</dbReference>
<dbReference type="InterPro" id="IPR051122">
    <property type="entry name" value="SDR_DHRS6-like"/>
</dbReference>
<dbReference type="EMBL" id="CP071090">
    <property type="protein sequence ID" value="QSQ28020.1"/>
    <property type="molecule type" value="Genomic_DNA"/>
</dbReference>
<protein>
    <submittedName>
        <fullName evidence="3">Short chain dehydrogenase</fullName>
    </submittedName>
</protein>
<dbReference type="PRINTS" id="PR00081">
    <property type="entry name" value="GDHRDH"/>
</dbReference>
<dbReference type="Gene3D" id="3.40.50.720">
    <property type="entry name" value="NAD(P)-binding Rossmann-like Domain"/>
    <property type="match status" value="1"/>
</dbReference>
<dbReference type="SUPFAM" id="SSF51735">
    <property type="entry name" value="NAD(P)-binding Rossmann-fold domains"/>
    <property type="match status" value="1"/>
</dbReference>
<evidence type="ECO:0000313" key="3">
    <source>
        <dbReference type="EMBL" id="QSQ28020.1"/>
    </source>
</evidence>
<dbReference type="Pfam" id="PF13561">
    <property type="entry name" value="adh_short_C2"/>
    <property type="match status" value="1"/>
</dbReference>
<organism evidence="3 4">
    <name type="scientific">Pyxidicoccus parkwayensis</name>
    <dbReference type="NCBI Taxonomy" id="2813578"/>
    <lineage>
        <taxon>Bacteria</taxon>
        <taxon>Pseudomonadati</taxon>
        <taxon>Myxococcota</taxon>
        <taxon>Myxococcia</taxon>
        <taxon>Myxococcales</taxon>
        <taxon>Cystobacterineae</taxon>
        <taxon>Myxococcaceae</taxon>
        <taxon>Pyxidicoccus</taxon>
    </lineage>
</organism>
<proteinExistence type="inferred from homology"/>
<keyword evidence="4" id="KW-1185">Reference proteome</keyword>
<reference evidence="3 4" key="1">
    <citation type="submission" date="2021-02" db="EMBL/GenBank/DDBJ databases">
        <title>De Novo genome assembly of isolated myxobacteria.</title>
        <authorList>
            <person name="Stevens D.C."/>
        </authorList>
    </citation>
    <scope>NUCLEOTIDE SEQUENCE [LARGE SCALE GENOMIC DNA]</scope>
    <source>
        <strain evidence="4">SCPEA02</strain>
    </source>
</reference>
<evidence type="ECO:0000313" key="4">
    <source>
        <dbReference type="Proteomes" id="UP000662747"/>
    </source>
</evidence>
<accession>A0ABX7PCC6</accession>
<dbReference type="NCBIfam" id="NF005754">
    <property type="entry name" value="PRK07578.1"/>
    <property type="match status" value="1"/>
</dbReference>
<evidence type="ECO:0000256" key="2">
    <source>
        <dbReference type="ARBA" id="ARBA00023002"/>
    </source>
</evidence>
<dbReference type="InterPro" id="IPR002347">
    <property type="entry name" value="SDR_fam"/>
</dbReference>
<comment type="similarity">
    <text evidence="1">Belongs to the short-chain dehydrogenases/reductases (SDR) family.</text>
</comment>
<dbReference type="Proteomes" id="UP000662747">
    <property type="component" value="Chromosome"/>
</dbReference>
<evidence type="ECO:0000256" key="1">
    <source>
        <dbReference type="ARBA" id="ARBA00006484"/>
    </source>
</evidence>
<keyword evidence="2" id="KW-0560">Oxidoreductase</keyword>
<sequence length="211" mass="21961">MVAGISKEVAMKVVVVGGTGTIGRAVVQALSGRHEVITAGRSHGAHQVDITSKDSIQRLFKAVAPFDALISVAGSGAFKGLTELSDEDFQLSLSNKLMGQVNLARLALQHLREKGSITLTSGVLAQEPMKGSAAISLVNAGLEGFSRAAALEAPRGIRVNVVSPPWVTETLDAMGMKGVPGMPAAQVAKAYVESVESNRTGEVIDARKFKG</sequence>
<dbReference type="CDD" id="cd11731">
    <property type="entry name" value="Lin1944_like_SDR_c"/>
    <property type="match status" value="1"/>
</dbReference>
<gene>
    <name evidence="3" type="ORF">JY651_07515</name>
</gene>
<dbReference type="PANTHER" id="PTHR43477:SF1">
    <property type="entry name" value="DIHYDROANTICAPSIN 7-DEHYDROGENASE"/>
    <property type="match status" value="1"/>
</dbReference>